<gene>
    <name evidence="3" type="ORF">RPMA_06240</name>
</gene>
<feature type="domain" description="Activator of Hsp90 ATPase homologue 1/2-like C-terminal" evidence="2">
    <location>
        <begin position="19"/>
        <end position="143"/>
    </location>
</feature>
<evidence type="ECO:0000256" key="1">
    <source>
        <dbReference type="ARBA" id="ARBA00006817"/>
    </source>
</evidence>
<evidence type="ECO:0000313" key="4">
    <source>
        <dbReference type="Proteomes" id="UP000682843"/>
    </source>
</evidence>
<dbReference type="Pfam" id="PF08327">
    <property type="entry name" value="AHSA1"/>
    <property type="match status" value="1"/>
</dbReference>
<dbReference type="EMBL" id="CP036498">
    <property type="protein sequence ID" value="QUS42286.1"/>
    <property type="molecule type" value="Genomic_DNA"/>
</dbReference>
<reference evidence="3 4" key="1">
    <citation type="submission" date="2019-02" db="EMBL/GenBank/DDBJ databases">
        <title>Emended description of the genus Rhodopseudomonas and description of Rhodopseudomonas albus sp. nov., a non-phototrophic, heavy-metal-tolerant bacterium isolated from garden soil.</title>
        <authorList>
            <person name="Bao Z."/>
            <person name="Cao W.W."/>
            <person name="Sato Y."/>
            <person name="Nishizawa T."/>
            <person name="Zhao J."/>
            <person name="Guo Y."/>
            <person name="Ohta H."/>
        </authorList>
    </citation>
    <scope>NUCLEOTIDE SEQUENCE [LARGE SCALE GENOMIC DNA]</scope>
    <source>
        <strain evidence="3 4">SK50-23</strain>
    </source>
</reference>
<proteinExistence type="inferred from homology"/>
<name>A0ABX8AEU1_9BRAD</name>
<organism evidence="3 4">
    <name type="scientific">Tardiphaga alba</name>
    <dbReference type="NCBI Taxonomy" id="340268"/>
    <lineage>
        <taxon>Bacteria</taxon>
        <taxon>Pseudomonadati</taxon>
        <taxon>Pseudomonadota</taxon>
        <taxon>Alphaproteobacteria</taxon>
        <taxon>Hyphomicrobiales</taxon>
        <taxon>Nitrobacteraceae</taxon>
        <taxon>Tardiphaga</taxon>
    </lineage>
</organism>
<protein>
    <submittedName>
        <fullName evidence="3">ATPase</fullName>
    </submittedName>
</protein>
<sequence length="172" mass="18608">MDTAKFKPAIVYTIYIASTPEKVWQALTSAEFSRAYFHGFDVVVEDKIGGAFRVLMPDGSLHIGGEVIAYDPPRTLTVTFDLNWPGLVDALGSTLVTYEIEQAGEAVKLTLTQSQDRELSDDILSGGRTGWPAILSNLKSLLETGKIAKIKMAPPERMLAALKALGIKLPGA</sequence>
<evidence type="ECO:0000259" key="2">
    <source>
        <dbReference type="Pfam" id="PF08327"/>
    </source>
</evidence>
<dbReference type="InterPro" id="IPR023393">
    <property type="entry name" value="START-like_dom_sf"/>
</dbReference>
<dbReference type="SUPFAM" id="SSF55961">
    <property type="entry name" value="Bet v1-like"/>
    <property type="match status" value="1"/>
</dbReference>
<comment type="similarity">
    <text evidence="1">Belongs to the AHA1 family.</text>
</comment>
<dbReference type="CDD" id="cd08893">
    <property type="entry name" value="SRPBCC_CalC_Aha1-like_GntR-HTH"/>
    <property type="match status" value="1"/>
</dbReference>
<dbReference type="InterPro" id="IPR013538">
    <property type="entry name" value="ASHA1/2-like_C"/>
</dbReference>
<dbReference type="Proteomes" id="UP000682843">
    <property type="component" value="Chromosome"/>
</dbReference>
<keyword evidence="4" id="KW-1185">Reference proteome</keyword>
<evidence type="ECO:0000313" key="3">
    <source>
        <dbReference type="EMBL" id="QUS42286.1"/>
    </source>
</evidence>
<accession>A0ABX8AEU1</accession>
<dbReference type="Gene3D" id="3.30.530.20">
    <property type="match status" value="1"/>
</dbReference>